<gene>
    <name evidence="2" type="ORF">DEM27_23885</name>
</gene>
<proteinExistence type="predicted"/>
<sequence>MPNYYFRTLERNGGREVHETAVELPDEAAAIAEARIILGEMAGDGLPHSSINMMSVEVLDEHLQPLIEVRLTVEDIPKPHA</sequence>
<evidence type="ECO:0000313" key="3">
    <source>
        <dbReference type="Proteomes" id="UP000245252"/>
    </source>
</evidence>
<dbReference type="RefSeq" id="WP_109460749.1">
    <property type="nucleotide sequence ID" value="NZ_QFBC01000013.1"/>
</dbReference>
<dbReference type="OrthoDB" id="8403803at2"/>
<comment type="caution">
    <text evidence="2">The sequence shown here is derived from an EMBL/GenBank/DDBJ whole genome shotgun (WGS) entry which is preliminary data.</text>
</comment>
<evidence type="ECO:0000313" key="2">
    <source>
        <dbReference type="EMBL" id="PWE53953.1"/>
    </source>
</evidence>
<evidence type="ECO:0000259" key="1">
    <source>
        <dbReference type="Pfam" id="PF21834"/>
    </source>
</evidence>
<keyword evidence="3" id="KW-1185">Reference proteome</keyword>
<accession>A0A2U2DKY9</accession>
<dbReference type="Pfam" id="PF21834">
    <property type="entry name" value="DUF6894"/>
    <property type="match status" value="1"/>
</dbReference>
<dbReference type="EMBL" id="QFBC01000013">
    <property type="protein sequence ID" value="PWE53953.1"/>
    <property type="molecule type" value="Genomic_DNA"/>
</dbReference>
<organism evidence="2 3">
    <name type="scientific">Metarhizobium album</name>
    <dbReference type="NCBI Taxonomy" id="2182425"/>
    <lineage>
        <taxon>Bacteria</taxon>
        <taxon>Pseudomonadati</taxon>
        <taxon>Pseudomonadota</taxon>
        <taxon>Alphaproteobacteria</taxon>
        <taxon>Hyphomicrobiales</taxon>
        <taxon>Rhizobiaceae</taxon>
        <taxon>Metarhizobium</taxon>
    </lineage>
</organism>
<dbReference type="AlphaFoldDB" id="A0A2U2DKY9"/>
<dbReference type="InterPro" id="IPR054189">
    <property type="entry name" value="DUF6894"/>
</dbReference>
<reference evidence="2 3" key="1">
    <citation type="submission" date="2018-05" db="EMBL/GenBank/DDBJ databases">
        <title>The draft genome of strain NS-104.</title>
        <authorList>
            <person name="Hang P."/>
            <person name="Jiang J."/>
        </authorList>
    </citation>
    <scope>NUCLEOTIDE SEQUENCE [LARGE SCALE GENOMIC DNA]</scope>
    <source>
        <strain evidence="2 3">NS-104</strain>
    </source>
</reference>
<protein>
    <recommendedName>
        <fullName evidence="1">DUF6894 domain-containing protein</fullName>
    </recommendedName>
</protein>
<name>A0A2U2DKY9_9HYPH</name>
<feature type="domain" description="DUF6894" evidence="1">
    <location>
        <begin position="4"/>
        <end position="72"/>
    </location>
</feature>
<dbReference type="Proteomes" id="UP000245252">
    <property type="component" value="Unassembled WGS sequence"/>
</dbReference>